<protein>
    <submittedName>
        <fullName evidence="6">Uncharacterized protein</fullName>
    </submittedName>
</protein>
<feature type="compositionally biased region" description="Polar residues" evidence="2">
    <location>
        <begin position="334"/>
        <end position="344"/>
    </location>
</feature>
<dbReference type="Pfam" id="PF25990">
    <property type="entry name" value="Beta-barrel_YknX"/>
    <property type="match status" value="1"/>
</dbReference>
<gene>
    <name evidence="6" type="ORF">METZ01_LOCUS4328</name>
</gene>
<dbReference type="Gene3D" id="1.10.287.470">
    <property type="entry name" value="Helix hairpin bin"/>
    <property type="match status" value="1"/>
</dbReference>
<dbReference type="InterPro" id="IPR058625">
    <property type="entry name" value="MdtA-like_BSH"/>
</dbReference>
<feature type="domain" description="Multidrug resistance protein MdtA-like barrel-sandwich hybrid" evidence="4">
    <location>
        <begin position="59"/>
        <end position="211"/>
    </location>
</feature>
<dbReference type="InterPro" id="IPR006143">
    <property type="entry name" value="RND_pump_MFP"/>
</dbReference>
<accession>A0A381NBN5</accession>
<reference evidence="6" key="1">
    <citation type="submission" date="2018-05" db="EMBL/GenBank/DDBJ databases">
        <authorList>
            <person name="Lanie J.A."/>
            <person name="Ng W.-L."/>
            <person name="Kazmierczak K.M."/>
            <person name="Andrzejewski T.M."/>
            <person name="Davidsen T.M."/>
            <person name="Wayne K.J."/>
            <person name="Tettelin H."/>
            <person name="Glass J.I."/>
            <person name="Rusch D."/>
            <person name="Podicherti R."/>
            <person name="Tsui H.-C.T."/>
            <person name="Winkler M.E."/>
        </authorList>
    </citation>
    <scope>NUCLEOTIDE SEQUENCE</scope>
</reference>
<keyword evidence="3" id="KW-1133">Transmembrane helix</keyword>
<dbReference type="NCBIfam" id="TIGR01730">
    <property type="entry name" value="RND_mfp"/>
    <property type="match status" value="1"/>
</dbReference>
<evidence type="ECO:0000256" key="1">
    <source>
        <dbReference type="SAM" id="Coils"/>
    </source>
</evidence>
<organism evidence="6">
    <name type="scientific">marine metagenome</name>
    <dbReference type="NCBI Taxonomy" id="408172"/>
    <lineage>
        <taxon>unclassified sequences</taxon>
        <taxon>metagenomes</taxon>
        <taxon>ecological metagenomes</taxon>
    </lineage>
</organism>
<feature type="domain" description="YknX-like beta-barrel" evidence="5">
    <location>
        <begin position="229"/>
        <end position="310"/>
    </location>
</feature>
<keyword evidence="3" id="KW-0812">Transmembrane</keyword>
<evidence type="ECO:0000259" key="5">
    <source>
        <dbReference type="Pfam" id="PF25990"/>
    </source>
</evidence>
<evidence type="ECO:0000256" key="3">
    <source>
        <dbReference type="SAM" id="Phobius"/>
    </source>
</evidence>
<keyword evidence="1" id="KW-0175">Coiled coil</keyword>
<sequence>MQRRTKVIIGIILIILLASAAILQTMFGGDRGINVRIEKTQRRDLVEVVTASGNIRPRRTVNISSDVSARVAELLVDEGQDVVQGQVLLRLEPDQYEASLSRTQASLAQAQAQQTQQEANLLRTQRDLDRLLALRSRDSILVSRQQVDDARTNLDVSEATLASARHGVSQAQAAVEEADEQVSKTIFIAPMDGKVTRLNVEEGETVIIGTMNNPGSLVLTISDLSVIEVVVQVDETDVPQISLGDSATIRIDAFSNEYFSGQVTEIGNSAINPPSQQSAGQQAAIDFEVVITLDETGASLRPDLSATADIVTEMRRSVISVPIIAVTVRETESSENQSAGLNQVTGATDSGAGGSSQGEDDSLDEEGVFIVVNGTVTFTPIRLGIAGQEYFEVLAGIDIGDNLVAGPYQMIRQLQDGDLVRNADDDITGGFQFGIGGGGDGGGSGFRIRIGGSD</sequence>
<proteinExistence type="predicted"/>
<feature type="transmembrane region" description="Helical" evidence="3">
    <location>
        <begin position="7"/>
        <end position="27"/>
    </location>
</feature>
<dbReference type="EMBL" id="UINC01000222">
    <property type="protein sequence ID" value="SUZ51474.1"/>
    <property type="molecule type" value="Genomic_DNA"/>
</dbReference>
<feature type="coiled-coil region" evidence="1">
    <location>
        <begin position="100"/>
        <end position="127"/>
    </location>
</feature>
<dbReference type="AlphaFoldDB" id="A0A381NBN5"/>
<evidence type="ECO:0000259" key="4">
    <source>
        <dbReference type="Pfam" id="PF25917"/>
    </source>
</evidence>
<dbReference type="GO" id="GO:0015562">
    <property type="term" value="F:efflux transmembrane transporter activity"/>
    <property type="evidence" value="ECO:0007669"/>
    <property type="project" value="TreeGrafter"/>
</dbReference>
<keyword evidence="3" id="KW-0472">Membrane</keyword>
<feature type="region of interest" description="Disordered" evidence="2">
    <location>
        <begin position="332"/>
        <end position="362"/>
    </location>
</feature>
<dbReference type="GO" id="GO:1990281">
    <property type="term" value="C:efflux pump complex"/>
    <property type="evidence" value="ECO:0007669"/>
    <property type="project" value="TreeGrafter"/>
</dbReference>
<dbReference type="SUPFAM" id="SSF111369">
    <property type="entry name" value="HlyD-like secretion proteins"/>
    <property type="match status" value="1"/>
</dbReference>
<dbReference type="Gene3D" id="2.40.30.170">
    <property type="match status" value="1"/>
</dbReference>
<evidence type="ECO:0000256" key="2">
    <source>
        <dbReference type="SAM" id="MobiDB-lite"/>
    </source>
</evidence>
<dbReference type="Pfam" id="PF25917">
    <property type="entry name" value="BSH_RND"/>
    <property type="match status" value="1"/>
</dbReference>
<dbReference type="Gene3D" id="2.40.50.100">
    <property type="match status" value="1"/>
</dbReference>
<name>A0A381NBN5_9ZZZZ</name>
<dbReference type="Gene3D" id="2.40.420.20">
    <property type="match status" value="1"/>
</dbReference>
<evidence type="ECO:0000313" key="6">
    <source>
        <dbReference type="EMBL" id="SUZ51474.1"/>
    </source>
</evidence>
<dbReference type="PANTHER" id="PTHR30469">
    <property type="entry name" value="MULTIDRUG RESISTANCE PROTEIN MDTA"/>
    <property type="match status" value="1"/>
</dbReference>
<dbReference type="InterPro" id="IPR058636">
    <property type="entry name" value="Beta-barrel_YknX"/>
</dbReference>